<keyword evidence="3" id="KW-0862">Zinc</keyword>
<organism evidence="8 9">
    <name type="scientific">Haemaphysalis longicornis</name>
    <name type="common">Bush tick</name>
    <dbReference type="NCBI Taxonomy" id="44386"/>
    <lineage>
        <taxon>Eukaryota</taxon>
        <taxon>Metazoa</taxon>
        <taxon>Ecdysozoa</taxon>
        <taxon>Arthropoda</taxon>
        <taxon>Chelicerata</taxon>
        <taxon>Arachnida</taxon>
        <taxon>Acari</taxon>
        <taxon>Parasitiformes</taxon>
        <taxon>Ixodida</taxon>
        <taxon>Ixodoidea</taxon>
        <taxon>Ixodidae</taxon>
        <taxon>Haemaphysalinae</taxon>
        <taxon>Haemaphysalis</taxon>
    </lineage>
</organism>
<evidence type="ECO:0000313" key="9">
    <source>
        <dbReference type="Proteomes" id="UP000821853"/>
    </source>
</evidence>
<keyword evidence="2" id="KW-0863">Zinc-finger</keyword>
<evidence type="ECO:0000259" key="5">
    <source>
        <dbReference type="Pfam" id="PF05485"/>
    </source>
</evidence>
<reference evidence="8 9" key="1">
    <citation type="journal article" date="2020" name="Cell">
        <title>Large-Scale Comparative Analyses of Tick Genomes Elucidate Their Genetic Diversity and Vector Capacities.</title>
        <authorList>
            <consortium name="Tick Genome and Microbiome Consortium (TIGMIC)"/>
            <person name="Jia N."/>
            <person name="Wang J."/>
            <person name="Shi W."/>
            <person name="Du L."/>
            <person name="Sun Y."/>
            <person name="Zhan W."/>
            <person name="Jiang J.F."/>
            <person name="Wang Q."/>
            <person name="Zhang B."/>
            <person name="Ji P."/>
            <person name="Bell-Sakyi L."/>
            <person name="Cui X.M."/>
            <person name="Yuan T.T."/>
            <person name="Jiang B.G."/>
            <person name="Yang W.F."/>
            <person name="Lam T.T."/>
            <person name="Chang Q.C."/>
            <person name="Ding S.J."/>
            <person name="Wang X.J."/>
            <person name="Zhu J.G."/>
            <person name="Ruan X.D."/>
            <person name="Zhao L."/>
            <person name="Wei J.T."/>
            <person name="Ye R.Z."/>
            <person name="Que T.C."/>
            <person name="Du C.H."/>
            <person name="Zhou Y.H."/>
            <person name="Cheng J.X."/>
            <person name="Dai P.F."/>
            <person name="Guo W.B."/>
            <person name="Han X.H."/>
            <person name="Huang E.J."/>
            <person name="Li L.F."/>
            <person name="Wei W."/>
            <person name="Gao Y.C."/>
            <person name="Liu J.Z."/>
            <person name="Shao H.Z."/>
            <person name="Wang X."/>
            <person name="Wang C.C."/>
            <person name="Yang T.C."/>
            <person name="Huo Q.B."/>
            <person name="Li W."/>
            <person name="Chen H.Y."/>
            <person name="Chen S.E."/>
            <person name="Zhou L.G."/>
            <person name="Ni X.B."/>
            <person name="Tian J.H."/>
            <person name="Sheng Y."/>
            <person name="Liu T."/>
            <person name="Pan Y.S."/>
            <person name="Xia L.Y."/>
            <person name="Li J."/>
            <person name="Zhao F."/>
            <person name="Cao W.C."/>
        </authorList>
    </citation>
    <scope>NUCLEOTIDE SEQUENCE [LARGE SCALE GENOMIC DNA]</scope>
    <source>
        <strain evidence="8">HaeL-2018</strain>
    </source>
</reference>
<dbReference type="InterPro" id="IPR048366">
    <property type="entry name" value="TNP-like_GBD"/>
</dbReference>
<dbReference type="InterPro" id="IPR006612">
    <property type="entry name" value="THAP_Znf"/>
</dbReference>
<comment type="caution">
    <text evidence="8">The sequence shown here is derived from an EMBL/GenBank/DDBJ whole genome shotgun (WGS) entry which is preliminary data.</text>
</comment>
<dbReference type="GO" id="GO:0003677">
    <property type="term" value="F:DNA binding"/>
    <property type="evidence" value="ECO:0007669"/>
    <property type="project" value="UniProtKB-KW"/>
</dbReference>
<accession>A0A9J6FFD1</accession>
<dbReference type="OrthoDB" id="6129029at2759"/>
<dbReference type="AlphaFoldDB" id="A0A9J6FFD1"/>
<dbReference type="Pfam" id="PF21788">
    <property type="entry name" value="TNP-like_GBD"/>
    <property type="match status" value="1"/>
</dbReference>
<evidence type="ECO:0000256" key="3">
    <source>
        <dbReference type="ARBA" id="ARBA00022833"/>
    </source>
</evidence>
<evidence type="ECO:0000256" key="2">
    <source>
        <dbReference type="ARBA" id="ARBA00022771"/>
    </source>
</evidence>
<proteinExistence type="predicted"/>
<evidence type="ECO:0000313" key="8">
    <source>
        <dbReference type="EMBL" id="KAH9361786.1"/>
    </source>
</evidence>
<name>A0A9J6FFD1_HAELO</name>
<feature type="domain" description="Transposable element P transposase-like GTP-binding insertion" evidence="7">
    <location>
        <begin position="455"/>
        <end position="567"/>
    </location>
</feature>
<keyword evidence="4" id="KW-0238">DNA-binding</keyword>
<dbReference type="InterPro" id="IPR048365">
    <property type="entry name" value="TNP-like_RNaseH_N"/>
</dbReference>
<dbReference type="EMBL" id="JABSTR010000001">
    <property type="protein sequence ID" value="KAH9361786.1"/>
    <property type="molecule type" value="Genomic_DNA"/>
</dbReference>
<evidence type="ECO:0000256" key="1">
    <source>
        <dbReference type="ARBA" id="ARBA00022723"/>
    </source>
</evidence>
<evidence type="ECO:0000259" key="6">
    <source>
        <dbReference type="Pfam" id="PF21787"/>
    </source>
</evidence>
<dbReference type="Pfam" id="PF21787">
    <property type="entry name" value="TNP-like_RNaseH_N"/>
    <property type="match status" value="1"/>
</dbReference>
<keyword evidence="9" id="KW-1185">Reference proteome</keyword>
<sequence>MSSRLAAPVAGARAEKSAPLAVASGVLAGGSETPFFSTTNNLTTEPHKSVSELPEYQEHQRLAHSMDRLRYLSQCPVRCCNRGRSQLERSRSCPRLREPSVRPKWPAEGSLQGEVAGADIPPDDGPVALAAEACVEAGDCIQEEPPQAAAEPEGRSLLSYSVHRGADQGSGDASSLALADMSPSELLEKHLQLVSRSYMQQAALAKKGAQQHGAAAVYVSAKKQGKKPSLFAVFDDDERLGTWERAIPRADKPIQNCVVCKDHFNKRFIIRSYTHVINGESVEIPRDCPKRTDDAVPTIFPNVPTYLSKKLSPKRKTVSSNGGATCKRIKVDSIDEEPQSVETDVPLSSNYNGSHNILESVTQDDLPSNWQQILGAFGAQSNVKADILAKIIVDAVICAEKSGPFVDCVTCDGALWNRKMWKIFSVSRMLEKTVCKVKHLVDPSRYSHFLSDFPHLVKFVRNAVTSKGLETPDGRVGNEYVKEACECNTSSSVTLKAMPHVTMSVCQPNGFEKMWVNLAFAFFSDEVFRGLYVYKSAVEVQYGTGCTKATSAFVSMMRDLMDAMTLRYSKRGLRPDSKEVGIIKRFLEFLATWEKAMPKKHGFLSAETAEGLCVTLSSTLSLLLYVTQTVGFKYSMTSRLCQGALEKPLWDTEANVWL</sequence>
<feature type="domain" description="Transposable element P transposase-like RNase H" evidence="6">
    <location>
        <begin position="368"/>
        <end position="424"/>
    </location>
</feature>
<dbReference type="GO" id="GO:0008270">
    <property type="term" value="F:zinc ion binding"/>
    <property type="evidence" value="ECO:0007669"/>
    <property type="project" value="UniProtKB-KW"/>
</dbReference>
<evidence type="ECO:0008006" key="10">
    <source>
        <dbReference type="Google" id="ProtNLM"/>
    </source>
</evidence>
<protein>
    <recommendedName>
        <fullName evidence="10">THAP-type domain-containing protein</fullName>
    </recommendedName>
</protein>
<evidence type="ECO:0000256" key="4">
    <source>
        <dbReference type="ARBA" id="ARBA00023125"/>
    </source>
</evidence>
<gene>
    <name evidence="8" type="ORF">HPB48_005061</name>
</gene>
<dbReference type="Proteomes" id="UP000821853">
    <property type="component" value="Chromosome 1"/>
</dbReference>
<evidence type="ECO:0000259" key="7">
    <source>
        <dbReference type="Pfam" id="PF21788"/>
    </source>
</evidence>
<dbReference type="VEuPathDB" id="VectorBase:HLOH_052262"/>
<keyword evidence="1" id="KW-0479">Metal-binding</keyword>
<feature type="domain" description="THAP-type" evidence="5">
    <location>
        <begin position="225"/>
        <end position="300"/>
    </location>
</feature>
<dbReference type="Pfam" id="PF05485">
    <property type="entry name" value="THAP"/>
    <property type="match status" value="1"/>
</dbReference>